<dbReference type="Proteomes" id="UP000032142">
    <property type="component" value="Unassembled WGS sequence"/>
</dbReference>
<sequence>MATDTLVSQAV</sequence>
<name>A0A0B0N456_GOSAR</name>
<proteinExistence type="predicted"/>
<dbReference type="EMBL" id="JRRC01474152">
    <property type="protein sequence ID" value="KHG07407.1"/>
    <property type="molecule type" value="Genomic_DNA"/>
</dbReference>
<comment type="caution">
    <text evidence="1">The sequence shown here is derived from an EMBL/GenBank/DDBJ whole genome shotgun (WGS) entry which is preliminary data.</text>
</comment>
<evidence type="ECO:0000313" key="2">
    <source>
        <dbReference type="Proteomes" id="UP000032142"/>
    </source>
</evidence>
<gene>
    <name evidence="1" type="ORF">F383_34248</name>
</gene>
<reference evidence="2" key="1">
    <citation type="submission" date="2014-09" db="EMBL/GenBank/DDBJ databases">
        <authorList>
            <person name="Mudge J."/>
            <person name="Ramaraj T."/>
            <person name="Lindquist I.E."/>
            <person name="Bharti A.K."/>
            <person name="Sundararajan A."/>
            <person name="Cameron C.T."/>
            <person name="Woodward J.E."/>
            <person name="May G.D."/>
            <person name="Brubaker C."/>
            <person name="Broadhvest J."/>
            <person name="Wilkins T.A."/>
        </authorList>
    </citation>
    <scope>NUCLEOTIDE SEQUENCE</scope>
    <source>
        <strain evidence="2">cv. AKA8401</strain>
    </source>
</reference>
<evidence type="ECO:0000313" key="1">
    <source>
        <dbReference type="EMBL" id="KHG07407.1"/>
    </source>
</evidence>
<keyword evidence="2" id="KW-1185">Reference proteome</keyword>
<protein>
    <submittedName>
        <fullName evidence="1">Uncharacterized protein</fullName>
    </submittedName>
</protein>
<accession>A0A0B0N456</accession>
<organism evidence="1 2">
    <name type="scientific">Gossypium arboreum</name>
    <name type="common">Tree cotton</name>
    <name type="synonym">Gossypium nanking</name>
    <dbReference type="NCBI Taxonomy" id="29729"/>
    <lineage>
        <taxon>Eukaryota</taxon>
        <taxon>Viridiplantae</taxon>
        <taxon>Streptophyta</taxon>
        <taxon>Embryophyta</taxon>
        <taxon>Tracheophyta</taxon>
        <taxon>Spermatophyta</taxon>
        <taxon>Magnoliopsida</taxon>
        <taxon>eudicotyledons</taxon>
        <taxon>Gunneridae</taxon>
        <taxon>Pentapetalae</taxon>
        <taxon>rosids</taxon>
        <taxon>malvids</taxon>
        <taxon>Malvales</taxon>
        <taxon>Malvaceae</taxon>
        <taxon>Malvoideae</taxon>
        <taxon>Gossypium</taxon>
    </lineage>
</organism>